<dbReference type="Proteomes" id="UP000809621">
    <property type="component" value="Unassembled WGS sequence"/>
</dbReference>
<keyword evidence="1" id="KW-1133">Transmembrane helix</keyword>
<proteinExistence type="predicted"/>
<evidence type="ECO:0000313" key="3">
    <source>
        <dbReference type="Proteomes" id="UP000809621"/>
    </source>
</evidence>
<organism evidence="2 3">
    <name type="scientific">Vibrio ulleungensis</name>
    <dbReference type="NCBI Taxonomy" id="2807619"/>
    <lineage>
        <taxon>Bacteria</taxon>
        <taxon>Pseudomonadati</taxon>
        <taxon>Pseudomonadota</taxon>
        <taxon>Gammaproteobacteria</taxon>
        <taxon>Vibrionales</taxon>
        <taxon>Vibrionaceae</taxon>
        <taxon>Vibrio</taxon>
    </lineage>
</organism>
<dbReference type="EMBL" id="JAFEUM010000003">
    <property type="protein sequence ID" value="MBM7036647.1"/>
    <property type="molecule type" value="Genomic_DNA"/>
</dbReference>
<feature type="transmembrane region" description="Helical" evidence="1">
    <location>
        <begin position="23"/>
        <end position="41"/>
    </location>
</feature>
<keyword evidence="1" id="KW-0472">Membrane</keyword>
<comment type="caution">
    <text evidence="2">The sequence shown here is derived from an EMBL/GenBank/DDBJ whole genome shotgun (WGS) entry which is preliminary data.</text>
</comment>
<evidence type="ECO:0000256" key="1">
    <source>
        <dbReference type="SAM" id="Phobius"/>
    </source>
</evidence>
<sequence>MVVAIVLLLIGVGLVTDGLVSSISQLLAFLVLLLVTALKVGTKKDSSDAQ</sequence>
<keyword evidence="1" id="KW-0812">Transmembrane</keyword>
<protein>
    <submittedName>
        <fullName evidence="2">Uncharacterized protein</fullName>
    </submittedName>
</protein>
<name>A0ABS2HKK6_9VIBR</name>
<gene>
    <name evidence="2" type="ORF">JQC93_09530</name>
</gene>
<accession>A0ABS2HKK6</accession>
<evidence type="ECO:0000313" key="2">
    <source>
        <dbReference type="EMBL" id="MBM7036647.1"/>
    </source>
</evidence>
<keyword evidence="3" id="KW-1185">Reference proteome</keyword>
<reference evidence="2 3" key="1">
    <citation type="submission" date="2021-02" db="EMBL/GenBank/DDBJ databases">
        <authorList>
            <person name="Park J.-S."/>
        </authorList>
    </citation>
    <scope>NUCLEOTIDE SEQUENCE [LARGE SCALE GENOMIC DNA]</scope>
    <source>
        <strain evidence="2 3">188UL20-2</strain>
    </source>
</reference>
<dbReference type="RefSeq" id="WP_205158214.1">
    <property type="nucleotide sequence ID" value="NZ_JAFEUM010000003.1"/>
</dbReference>